<gene>
    <name evidence="1" type="ORF">CEXT_492481</name>
</gene>
<sequence>MEHTVRHRLMNIFSQMAGRINRACITGAEQCGAFIVLGPNWTASGSLKVKWGRGQECCSFSADVEHRDTLFSLSDVKVKECFRLQ</sequence>
<dbReference type="EMBL" id="BPLR01021430">
    <property type="protein sequence ID" value="GIX89476.1"/>
    <property type="molecule type" value="Genomic_DNA"/>
</dbReference>
<evidence type="ECO:0000313" key="2">
    <source>
        <dbReference type="Proteomes" id="UP001054945"/>
    </source>
</evidence>
<reference evidence="1 2" key="1">
    <citation type="submission" date="2021-06" db="EMBL/GenBank/DDBJ databases">
        <title>Caerostris extrusa draft genome.</title>
        <authorList>
            <person name="Kono N."/>
            <person name="Arakawa K."/>
        </authorList>
    </citation>
    <scope>NUCLEOTIDE SEQUENCE [LARGE SCALE GENOMIC DNA]</scope>
</reference>
<keyword evidence="2" id="KW-1185">Reference proteome</keyword>
<protein>
    <submittedName>
        <fullName evidence="1">Uncharacterized protein</fullName>
    </submittedName>
</protein>
<comment type="caution">
    <text evidence="1">The sequence shown here is derived from an EMBL/GenBank/DDBJ whole genome shotgun (WGS) entry which is preliminary data.</text>
</comment>
<accession>A0AAV4NXJ0</accession>
<organism evidence="1 2">
    <name type="scientific">Caerostris extrusa</name>
    <name type="common">Bark spider</name>
    <name type="synonym">Caerostris bankana</name>
    <dbReference type="NCBI Taxonomy" id="172846"/>
    <lineage>
        <taxon>Eukaryota</taxon>
        <taxon>Metazoa</taxon>
        <taxon>Ecdysozoa</taxon>
        <taxon>Arthropoda</taxon>
        <taxon>Chelicerata</taxon>
        <taxon>Arachnida</taxon>
        <taxon>Araneae</taxon>
        <taxon>Araneomorphae</taxon>
        <taxon>Entelegynae</taxon>
        <taxon>Araneoidea</taxon>
        <taxon>Araneidae</taxon>
        <taxon>Caerostris</taxon>
    </lineage>
</organism>
<proteinExistence type="predicted"/>
<dbReference type="AlphaFoldDB" id="A0AAV4NXJ0"/>
<name>A0AAV4NXJ0_CAEEX</name>
<evidence type="ECO:0000313" key="1">
    <source>
        <dbReference type="EMBL" id="GIX89476.1"/>
    </source>
</evidence>
<dbReference type="Proteomes" id="UP001054945">
    <property type="component" value="Unassembled WGS sequence"/>
</dbReference>